<reference evidence="5 6" key="1">
    <citation type="submission" date="2020-07" db="EMBL/GenBank/DDBJ databases">
        <title>Sequencing the genomes of 1000 actinobacteria strains.</title>
        <authorList>
            <person name="Klenk H.-P."/>
        </authorList>
    </citation>
    <scope>NUCLEOTIDE SEQUENCE [LARGE SCALE GENOMIC DNA]</scope>
    <source>
        <strain evidence="5 6">DSM 26341</strain>
    </source>
</reference>
<accession>A0A7Z0AAU6</accession>
<dbReference type="PROSITE" id="PS50949">
    <property type="entry name" value="HTH_GNTR"/>
    <property type="match status" value="1"/>
</dbReference>
<dbReference type="Pfam" id="PF00392">
    <property type="entry name" value="GntR"/>
    <property type="match status" value="1"/>
</dbReference>
<dbReference type="InterPro" id="IPR036390">
    <property type="entry name" value="WH_DNA-bd_sf"/>
</dbReference>
<evidence type="ECO:0000313" key="5">
    <source>
        <dbReference type="EMBL" id="NYI66500.1"/>
    </source>
</evidence>
<evidence type="ECO:0000256" key="2">
    <source>
        <dbReference type="ARBA" id="ARBA00023125"/>
    </source>
</evidence>
<dbReference type="RefSeq" id="WP_179425904.1">
    <property type="nucleotide sequence ID" value="NZ_JACBZP010000001.1"/>
</dbReference>
<dbReference type="CDD" id="cd07377">
    <property type="entry name" value="WHTH_GntR"/>
    <property type="match status" value="1"/>
</dbReference>
<dbReference type="AlphaFoldDB" id="A0A7Z0AAU6"/>
<protein>
    <submittedName>
        <fullName evidence="5">DNA-binding GntR family transcriptional regulator</fullName>
    </submittedName>
</protein>
<keyword evidence="1" id="KW-0805">Transcription regulation</keyword>
<keyword evidence="3" id="KW-0804">Transcription</keyword>
<dbReference type="Proteomes" id="UP000539111">
    <property type="component" value="Unassembled WGS sequence"/>
</dbReference>
<dbReference type="Gene3D" id="1.20.120.530">
    <property type="entry name" value="GntR ligand-binding domain-like"/>
    <property type="match status" value="1"/>
</dbReference>
<dbReference type="SMART" id="SM00345">
    <property type="entry name" value="HTH_GNTR"/>
    <property type="match status" value="1"/>
</dbReference>
<comment type="caution">
    <text evidence="5">The sequence shown here is derived from an EMBL/GenBank/DDBJ whole genome shotgun (WGS) entry which is preliminary data.</text>
</comment>
<dbReference type="InterPro" id="IPR008920">
    <property type="entry name" value="TF_FadR/GntR_C"/>
</dbReference>
<dbReference type="SUPFAM" id="SSF48008">
    <property type="entry name" value="GntR ligand-binding domain-like"/>
    <property type="match status" value="1"/>
</dbReference>
<keyword evidence="6" id="KW-1185">Reference proteome</keyword>
<dbReference type="SUPFAM" id="SSF46785">
    <property type="entry name" value="Winged helix' DNA-binding domain"/>
    <property type="match status" value="1"/>
</dbReference>
<evidence type="ECO:0000259" key="4">
    <source>
        <dbReference type="PROSITE" id="PS50949"/>
    </source>
</evidence>
<evidence type="ECO:0000256" key="3">
    <source>
        <dbReference type="ARBA" id="ARBA00023163"/>
    </source>
</evidence>
<dbReference type="Pfam" id="PF07729">
    <property type="entry name" value="FCD"/>
    <property type="match status" value="1"/>
</dbReference>
<dbReference type="Gene3D" id="1.10.10.10">
    <property type="entry name" value="Winged helix-like DNA-binding domain superfamily/Winged helix DNA-binding domain"/>
    <property type="match status" value="1"/>
</dbReference>
<gene>
    <name evidence="5" type="ORF">BJY26_000806</name>
</gene>
<dbReference type="GO" id="GO:0003677">
    <property type="term" value="F:DNA binding"/>
    <property type="evidence" value="ECO:0007669"/>
    <property type="project" value="UniProtKB-KW"/>
</dbReference>
<dbReference type="EMBL" id="JACBZP010000001">
    <property type="protein sequence ID" value="NYI66500.1"/>
    <property type="molecule type" value="Genomic_DNA"/>
</dbReference>
<dbReference type="GO" id="GO:0003700">
    <property type="term" value="F:DNA-binding transcription factor activity"/>
    <property type="evidence" value="ECO:0007669"/>
    <property type="project" value="InterPro"/>
</dbReference>
<dbReference type="PANTHER" id="PTHR43537">
    <property type="entry name" value="TRANSCRIPTIONAL REGULATOR, GNTR FAMILY"/>
    <property type="match status" value="1"/>
</dbReference>
<dbReference type="SMART" id="SM00895">
    <property type="entry name" value="FCD"/>
    <property type="match status" value="1"/>
</dbReference>
<proteinExistence type="predicted"/>
<dbReference type="InterPro" id="IPR011711">
    <property type="entry name" value="GntR_C"/>
</dbReference>
<organism evidence="5 6">
    <name type="scientific">Spelaeicoccus albus</name>
    <dbReference type="NCBI Taxonomy" id="1280376"/>
    <lineage>
        <taxon>Bacteria</taxon>
        <taxon>Bacillati</taxon>
        <taxon>Actinomycetota</taxon>
        <taxon>Actinomycetes</taxon>
        <taxon>Micrococcales</taxon>
        <taxon>Brevibacteriaceae</taxon>
        <taxon>Spelaeicoccus</taxon>
    </lineage>
</organism>
<feature type="domain" description="HTH gntR-type" evidence="4">
    <location>
        <begin position="13"/>
        <end position="80"/>
    </location>
</feature>
<sequence>MPLPSDRHVIGRTLLRDQAFEALCSAIVDGTLAPGEQLNDNDIADWLGFSRTPVREALARLEANGLVTATPGRSTVVAAIDSDAVNEAANVAAALHSHAMRMAVPRFAPADYAAMRAENERFAAALRSRDPRAAFEADDCFHDVALRVCGNETLTGLLTQVSPTLRRVEFARFGSLLGEESIHQHARIMTVAEAGDADGAAGAVRANWQTLYLSGGQSTTGINSRETA</sequence>
<keyword evidence="2 5" id="KW-0238">DNA-binding</keyword>
<dbReference type="InterPro" id="IPR036388">
    <property type="entry name" value="WH-like_DNA-bd_sf"/>
</dbReference>
<dbReference type="InterPro" id="IPR000524">
    <property type="entry name" value="Tscrpt_reg_HTH_GntR"/>
</dbReference>
<dbReference type="PANTHER" id="PTHR43537:SF5">
    <property type="entry name" value="UXU OPERON TRANSCRIPTIONAL REGULATOR"/>
    <property type="match status" value="1"/>
</dbReference>
<evidence type="ECO:0000313" key="6">
    <source>
        <dbReference type="Proteomes" id="UP000539111"/>
    </source>
</evidence>
<name>A0A7Z0AAU6_9MICO</name>
<evidence type="ECO:0000256" key="1">
    <source>
        <dbReference type="ARBA" id="ARBA00023015"/>
    </source>
</evidence>